<sequence>MYSTETAIRVRYAETDRMGFCYYGNYAQYFEVARVEALRALGISYKMLEDEGILLPVVSFHIDYKSPAYYDDELIIKCDVRELPGVKITFDYKTFRDETLLNEASTTLVFVKSTDNKPMRIPNELLTKFTPYYN</sequence>
<dbReference type="InterPro" id="IPR006684">
    <property type="entry name" value="YbgC/YbaW"/>
</dbReference>
<dbReference type="RefSeq" id="WP_258540630.1">
    <property type="nucleotide sequence ID" value="NZ_OU015584.1"/>
</dbReference>
<protein>
    <submittedName>
        <fullName evidence="3">Esterase</fullName>
        <ecNumber evidence="3">3.1.-.-</ecNumber>
    </submittedName>
</protein>
<dbReference type="AlphaFoldDB" id="A0A916JJ77"/>
<dbReference type="NCBIfam" id="TIGR00051">
    <property type="entry name" value="YbgC/FadM family acyl-CoA thioesterase"/>
    <property type="match status" value="1"/>
</dbReference>
<reference evidence="3" key="1">
    <citation type="submission" date="2021-04" db="EMBL/GenBank/DDBJ databases">
        <authorList>
            <person name="Rodrigo-Torres L."/>
            <person name="Arahal R. D."/>
            <person name="Lucena T."/>
        </authorList>
    </citation>
    <scope>NUCLEOTIDE SEQUENCE</scope>
    <source>
        <strain evidence="3">AS29M-1</strain>
    </source>
</reference>
<accession>A0A916JJ77</accession>
<evidence type="ECO:0000313" key="3">
    <source>
        <dbReference type="EMBL" id="CAG5077464.1"/>
    </source>
</evidence>
<keyword evidence="4" id="KW-1185">Reference proteome</keyword>
<dbReference type="InterPro" id="IPR029069">
    <property type="entry name" value="HotDog_dom_sf"/>
</dbReference>
<dbReference type="EMBL" id="OU015584">
    <property type="protein sequence ID" value="CAG5077464.1"/>
    <property type="molecule type" value="Genomic_DNA"/>
</dbReference>
<dbReference type="PANTHER" id="PTHR31793:SF27">
    <property type="entry name" value="NOVEL THIOESTERASE SUPERFAMILY DOMAIN AND SAPOSIN A-TYPE DOMAIN CONTAINING PROTEIN (0610012H03RIK)"/>
    <property type="match status" value="1"/>
</dbReference>
<proteinExistence type="inferred from homology"/>
<name>A0A916JJ77_9FLAO</name>
<dbReference type="PANTHER" id="PTHR31793">
    <property type="entry name" value="4-HYDROXYBENZOYL-COA THIOESTERASE FAMILY MEMBER"/>
    <property type="match status" value="1"/>
</dbReference>
<organism evidence="3 4">
    <name type="scientific">Parvicella tangerina</name>
    <dbReference type="NCBI Taxonomy" id="2829795"/>
    <lineage>
        <taxon>Bacteria</taxon>
        <taxon>Pseudomonadati</taxon>
        <taxon>Bacteroidota</taxon>
        <taxon>Flavobacteriia</taxon>
        <taxon>Flavobacteriales</taxon>
        <taxon>Parvicellaceae</taxon>
        <taxon>Parvicella</taxon>
    </lineage>
</organism>
<dbReference type="CDD" id="cd00586">
    <property type="entry name" value="4HBT"/>
    <property type="match status" value="1"/>
</dbReference>
<dbReference type="Pfam" id="PF13279">
    <property type="entry name" value="4HBT_2"/>
    <property type="match status" value="1"/>
</dbReference>
<keyword evidence="2 3" id="KW-0378">Hydrolase</keyword>
<dbReference type="InterPro" id="IPR050563">
    <property type="entry name" value="4-hydroxybenzoyl-CoA_TE"/>
</dbReference>
<dbReference type="GO" id="GO:0047617">
    <property type="term" value="F:fatty acyl-CoA hydrolase activity"/>
    <property type="evidence" value="ECO:0007669"/>
    <property type="project" value="TreeGrafter"/>
</dbReference>
<dbReference type="Proteomes" id="UP000683507">
    <property type="component" value="Chromosome"/>
</dbReference>
<dbReference type="SUPFAM" id="SSF54637">
    <property type="entry name" value="Thioesterase/thiol ester dehydrase-isomerase"/>
    <property type="match status" value="1"/>
</dbReference>
<comment type="similarity">
    <text evidence="1">Belongs to the 4-hydroxybenzoyl-CoA thioesterase family.</text>
</comment>
<evidence type="ECO:0000313" key="4">
    <source>
        <dbReference type="Proteomes" id="UP000683507"/>
    </source>
</evidence>
<evidence type="ECO:0000256" key="1">
    <source>
        <dbReference type="ARBA" id="ARBA00005953"/>
    </source>
</evidence>
<dbReference type="KEGG" id="ptan:CRYO30217_00394"/>
<dbReference type="EC" id="3.1.-.-" evidence="3"/>
<dbReference type="Gene3D" id="3.10.129.10">
    <property type="entry name" value="Hotdog Thioesterase"/>
    <property type="match status" value="1"/>
</dbReference>
<dbReference type="PIRSF" id="PIRSF003230">
    <property type="entry name" value="YbgC"/>
    <property type="match status" value="1"/>
</dbReference>
<gene>
    <name evidence="3" type="ORF">CRYO30217_00394</name>
</gene>
<evidence type="ECO:0000256" key="2">
    <source>
        <dbReference type="ARBA" id="ARBA00022801"/>
    </source>
</evidence>